<feature type="transmembrane region" description="Helical" evidence="4">
    <location>
        <begin position="290"/>
        <end position="308"/>
    </location>
</feature>
<evidence type="ECO:0000256" key="2">
    <source>
        <dbReference type="ARBA" id="ARBA00022989"/>
    </source>
</evidence>
<dbReference type="EMBL" id="CATZBU010000019">
    <property type="protein sequence ID" value="CAJ0808338.1"/>
    <property type="molecule type" value="Genomic_DNA"/>
</dbReference>
<feature type="transmembrane region" description="Helical" evidence="4">
    <location>
        <begin position="200"/>
        <end position="224"/>
    </location>
</feature>
<dbReference type="PANTHER" id="PTHR23521:SF3">
    <property type="entry name" value="MFS TRANSPORTER"/>
    <property type="match status" value="1"/>
</dbReference>
<dbReference type="InterPro" id="IPR036259">
    <property type="entry name" value="MFS_trans_sf"/>
</dbReference>
<evidence type="ECO:0000313" key="5">
    <source>
        <dbReference type="EMBL" id="CAJ0808338.1"/>
    </source>
</evidence>
<dbReference type="PANTHER" id="PTHR23521">
    <property type="entry name" value="TRANSPORTER MFS SUPERFAMILY"/>
    <property type="match status" value="1"/>
</dbReference>
<feature type="transmembrane region" description="Helical" evidence="4">
    <location>
        <begin position="409"/>
        <end position="430"/>
    </location>
</feature>
<name>A0ABM9JZB1_9RALS</name>
<dbReference type="Gene3D" id="1.20.1250.20">
    <property type="entry name" value="MFS general substrate transporter like domains"/>
    <property type="match status" value="2"/>
</dbReference>
<feature type="transmembrane region" description="Helical" evidence="4">
    <location>
        <begin position="173"/>
        <end position="194"/>
    </location>
</feature>
<evidence type="ECO:0000256" key="3">
    <source>
        <dbReference type="ARBA" id="ARBA00023136"/>
    </source>
</evidence>
<evidence type="ECO:0000313" key="6">
    <source>
        <dbReference type="Proteomes" id="UP001189813"/>
    </source>
</evidence>
<evidence type="ECO:0000256" key="1">
    <source>
        <dbReference type="ARBA" id="ARBA00022692"/>
    </source>
</evidence>
<keyword evidence="3 4" id="KW-0472">Membrane</keyword>
<comment type="caution">
    <text evidence="5">The sequence shown here is derived from an EMBL/GenBank/DDBJ whole genome shotgun (WGS) entry which is preliminary data.</text>
</comment>
<dbReference type="InterPro" id="IPR047200">
    <property type="entry name" value="MFS_YcaD-like"/>
</dbReference>
<proteinExistence type="predicted"/>
<protein>
    <submittedName>
        <fullName evidence="5">MFS-type transporter YcaD</fullName>
    </submittedName>
</protein>
<feature type="transmembrane region" description="Helical" evidence="4">
    <location>
        <begin position="90"/>
        <end position="108"/>
    </location>
</feature>
<organism evidence="5 6">
    <name type="scientific">Ralstonia psammae</name>
    <dbReference type="NCBI Taxonomy" id="3058598"/>
    <lineage>
        <taxon>Bacteria</taxon>
        <taxon>Pseudomonadati</taxon>
        <taxon>Pseudomonadota</taxon>
        <taxon>Betaproteobacteria</taxon>
        <taxon>Burkholderiales</taxon>
        <taxon>Burkholderiaceae</taxon>
        <taxon>Ralstonia</taxon>
    </lineage>
</organism>
<feature type="transmembrane region" description="Helical" evidence="4">
    <location>
        <begin position="115"/>
        <end position="133"/>
    </location>
</feature>
<gene>
    <name evidence="5" type="primary">ycaD</name>
    <name evidence="5" type="ORF">LMG19083_04690</name>
</gene>
<dbReference type="Pfam" id="PF07690">
    <property type="entry name" value="MFS_1"/>
    <property type="match status" value="1"/>
</dbReference>
<dbReference type="InterPro" id="IPR011701">
    <property type="entry name" value="MFS"/>
</dbReference>
<feature type="transmembrane region" description="Helical" evidence="4">
    <location>
        <begin position="342"/>
        <end position="366"/>
    </location>
</feature>
<dbReference type="SUPFAM" id="SSF103473">
    <property type="entry name" value="MFS general substrate transporter"/>
    <property type="match status" value="1"/>
</dbReference>
<reference evidence="5 6" key="1">
    <citation type="submission" date="2023-07" db="EMBL/GenBank/DDBJ databases">
        <authorList>
            <person name="Peeters C."/>
        </authorList>
    </citation>
    <scope>NUCLEOTIDE SEQUENCE [LARGE SCALE GENOMIC DNA]</scope>
    <source>
        <strain evidence="5 6">LMG 19083</strain>
    </source>
</reference>
<evidence type="ECO:0000256" key="4">
    <source>
        <dbReference type="SAM" id="Phobius"/>
    </source>
</evidence>
<accession>A0ABM9JZB1</accession>
<keyword evidence="1 4" id="KW-0812">Transmembrane</keyword>
<feature type="transmembrane region" description="Helical" evidence="4">
    <location>
        <begin position="320"/>
        <end position="336"/>
    </location>
</feature>
<feature type="transmembrane region" description="Helical" evidence="4">
    <location>
        <begin position="245"/>
        <end position="270"/>
    </location>
</feature>
<dbReference type="CDD" id="cd17477">
    <property type="entry name" value="MFS_YcaD_like"/>
    <property type="match status" value="1"/>
</dbReference>
<dbReference type="Proteomes" id="UP001189813">
    <property type="component" value="Unassembled WGS sequence"/>
</dbReference>
<keyword evidence="6" id="KW-1185">Reference proteome</keyword>
<feature type="transmembrane region" description="Helical" evidence="4">
    <location>
        <begin position="48"/>
        <end position="70"/>
    </location>
</feature>
<feature type="transmembrane region" description="Helical" evidence="4">
    <location>
        <begin position="378"/>
        <end position="403"/>
    </location>
</feature>
<keyword evidence="2 4" id="KW-1133">Transmembrane helix</keyword>
<feature type="transmembrane region" description="Helical" evidence="4">
    <location>
        <begin position="139"/>
        <end position="161"/>
    </location>
</feature>
<sequence>MKQVHKPRAVPSVSLPREEELVTVDFSGSGSDSSIPLAASGSTLHSTAILLIGYVIFTTGNGLLCLLISLRLTQQPASQMSPMLAGVVQSAYYVGFALGALSGGSLVTHIGHQRACIAFAAIPACCALAFPIWDAAWLWGALRVVTGFCLMGTCTAVESWLHHVASNAQRCRMFSTYMILNYLGLGAGQFLAVLGNPSSFELFCIVSMLFTASLLPVALANVTYAHLGTHDAHNREYHSHCRRGIAGLVTVYRGAPLGLVACLAVGLLNGAFCSMQPVFMRHLNYSVADVSRFMGFSLLVALVPQWPVARLADKYDRRKVLLCLAMLASSLGLLLSRVQGSALIQACGYLYVASAFSMYGVIVSYVNDHTPASQRVAVSAGLLLIFSLGASGGSTLASAAMAIAGPGSLYSVLALIAGGLATWTLCCLIWEKYR</sequence>